<name>A0A0H5R9Z4_9EUKA</name>
<protein>
    <recommendedName>
        <fullName evidence="1">Nuclear pore complex protein NUP96 C-terminal domain-containing protein</fullName>
    </recommendedName>
</protein>
<reference evidence="2" key="1">
    <citation type="submission" date="2015-04" db="EMBL/GenBank/DDBJ databases">
        <title>The genome sequence of the plant pathogenic Rhizarian Plasmodiophora brassicae reveals insights in its biotrophic life cycle and the origin of chitin synthesis.</title>
        <authorList>
            <person name="Schwelm A."/>
            <person name="Fogelqvist J."/>
            <person name="Knaust A."/>
            <person name="Julke S."/>
            <person name="Lilja T."/>
            <person name="Dhandapani V."/>
            <person name="Bonilla-Rosso G."/>
            <person name="Karlsson M."/>
            <person name="Shevchenko A."/>
            <person name="Choi S.R."/>
            <person name="Kim H.G."/>
            <person name="Park J.Y."/>
            <person name="Lim Y.P."/>
            <person name="Ludwig-Muller J."/>
            <person name="Dixelius C."/>
        </authorList>
    </citation>
    <scope>NUCLEOTIDE SEQUENCE</scope>
    <source>
        <tissue evidence="2">Potato root galls</tissue>
    </source>
</reference>
<sequence>MSDQDHDDVFEFCLDDVIISNNQGTGFDQDILYPAIQKSVNSDAIQLQSSPSDKVELKMFDEAFGLFSESASVSPQLANRTSAAIPRPEALAAERRLDAVKLHAMRSAYEHETQLDKRSDVLQPQWMDSLPGPATVPIQNKAITEMSRIDLDVEEWGHERMVPPDRTHIPVMAPRSLQGSVYNPESLRLHSTEESPFSVGFGTGLRFVSRGRSLTSVRIMRINSSGINPRLVALHQNAVERHDNRADVVKSYKERDGDHWALIISLYDPDFSGSTVDMRNALSNWMEEAVRQPPSTAVSAELQHHVSESKRGFANDDAWSIIGRALMDHRLVDAVSASLKSKNPRLATLIAECGGGLRGQSRPLLREQIRNWSSSGTWQTFAEACQLVYRILAGDVYQLTADWLSNLSASFWFADNQNQSLQSLLAADADAPYDIRRLLMVSRVDPTMPAGKLFKGNAHWFDFAMMWHTYDIISFRGVKLHGHFPALLSMGYVAQLEGSGDFKSAIYIVLVNFKQNPESVEGLVQDILNRNWPASRSSRRRFDPVSFGYPESNESSAESQQEFTGLLSDAEQDIFNFVLRWTELTGASECINPVKVLYTAKYIRCLADGCLHDALTCALRAEMWDAAHSLFVTNIAPKLIIIEAYDVCTRIGIILASKQKHIPHQWKYGGQLILNIIHAVSSDCQDRSSLPPKGFLFQVPCNPRSSETVAKLRLLESAMHCVVWPDSKRVGQLTQMTTALLP</sequence>
<evidence type="ECO:0000259" key="1">
    <source>
        <dbReference type="Pfam" id="PF12110"/>
    </source>
</evidence>
<dbReference type="InterPro" id="IPR021967">
    <property type="entry name" value="Nup98_C"/>
</dbReference>
<organism evidence="2">
    <name type="scientific">Spongospora subterranea</name>
    <dbReference type="NCBI Taxonomy" id="70186"/>
    <lineage>
        <taxon>Eukaryota</taxon>
        <taxon>Sar</taxon>
        <taxon>Rhizaria</taxon>
        <taxon>Endomyxa</taxon>
        <taxon>Phytomyxea</taxon>
        <taxon>Plasmodiophorida</taxon>
        <taxon>Plasmodiophoridae</taxon>
        <taxon>Spongospora</taxon>
    </lineage>
</organism>
<feature type="domain" description="Nuclear pore complex protein NUP96 C-terminal" evidence="1">
    <location>
        <begin position="325"/>
        <end position="426"/>
    </location>
</feature>
<proteinExistence type="predicted"/>
<feature type="domain" description="Nuclear pore complex protein NUP96 C-terminal" evidence="1">
    <location>
        <begin position="434"/>
        <end position="540"/>
    </location>
</feature>
<dbReference type="Gene3D" id="1.25.40.690">
    <property type="match status" value="1"/>
</dbReference>
<accession>A0A0H5R9Z4</accession>
<dbReference type="EMBL" id="HACM01010055">
    <property type="protein sequence ID" value="CRZ10497.1"/>
    <property type="molecule type" value="Transcribed_RNA"/>
</dbReference>
<dbReference type="AlphaFoldDB" id="A0A0H5R9Z4"/>
<dbReference type="Pfam" id="PF12110">
    <property type="entry name" value="Nup96"/>
    <property type="match status" value="2"/>
</dbReference>
<evidence type="ECO:0000313" key="2">
    <source>
        <dbReference type="EMBL" id="CRZ10497.1"/>
    </source>
</evidence>